<gene>
    <name evidence="1" type="ORF">SCARUB_01282</name>
</gene>
<reference evidence="1 2" key="1">
    <citation type="submission" date="2016-07" db="EMBL/GenBank/DDBJ databases">
        <title>Draft genome of Scalindua rubra, obtained from a brine-seawater interface in the Red Sea, sheds light on salt adaptation in anammox bacteria.</title>
        <authorList>
            <person name="Speth D.R."/>
            <person name="Lagkouvardos I."/>
            <person name="Wang Y."/>
            <person name="Qian P.-Y."/>
            <person name="Dutilh B.E."/>
            <person name="Jetten M.S."/>
        </authorList>
    </citation>
    <scope>NUCLEOTIDE SEQUENCE [LARGE SCALE GENOMIC DNA]</scope>
    <source>
        <strain evidence="1">BSI-1</strain>
    </source>
</reference>
<evidence type="ECO:0000313" key="2">
    <source>
        <dbReference type="Proteomes" id="UP000094056"/>
    </source>
</evidence>
<organism evidence="1 2">
    <name type="scientific">Candidatus Scalindua rubra</name>
    <dbReference type="NCBI Taxonomy" id="1872076"/>
    <lineage>
        <taxon>Bacteria</taxon>
        <taxon>Pseudomonadati</taxon>
        <taxon>Planctomycetota</taxon>
        <taxon>Candidatus Brocadiia</taxon>
        <taxon>Candidatus Brocadiales</taxon>
        <taxon>Candidatus Scalinduaceae</taxon>
        <taxon>Candidatus Scalindua</taxon>
    </lineage>
</organism>
<dbReference type="AlphaFoldDB" id="A0A1E3XD75"/>
<accession>A0A1E3XD75</accession>
<dbReference type="EMBL" id="MAYW01000025">
    <property type="protein sequence ID" value="ODS33548.1"/>
    <property type="molecule type" value="Genomic_DNA"/>
</dbReference>
<protein>
    <submittedName>
        <fullName evidence="1">Uncharacterized protein</fullName>
    </submittedName>
</protein>
<sequence>MSGKNRNIYSLCNKQLALLDVRHCDECIKDQKVFCPRDTDGTCDHCGKSLCAYHLIEHWRKVHCIALDNEHCSKA</sequence>
<dbReference type="Proteomes" id="UP000094056">
    <property type="component" value="Unassembled WGS sequence"/>
</dbReference>
<evidence type="ECO:0000313" key="1">
    <source>
        <dbReference type="EMBL" id="ODS33548.1"/>
    </source>
</evidence>
<comment type="caution">
    <text evidence="1">The sequence shown here is derived from an EMBL/GenBank/DDBJ whole genome shotgun (WGS) entry which is preliminary data.</text>
</comment>
<name>A0A1E3XD75_9BACT</name>
<proteinExistence type="predicted"/>